<dbReference type="AlphaFoldDB" id="A0A7S3RC64"/>
<dbReference type="InterPro" id="IPR013083">
    <property type="entry name" value="Znf_RING/FYVE/PHD"/>
</dbReference>
<keyword evidence="5" id="KW-0862">Zinc</keyword>
<dbReference type="PANTHER" id="PTHR15710">
    <property type="entry name" value="E3 UBIQUITIN-PROTEIN LIGASE PRAJA"/>
    <property type="match status" value="1"/>
</dbReference>
<dbReference type="InterPro" id="IPR001841">
    <property type="entry name" value="Znf_RING"/>
</dbReference>
<evidence type="ECO:0000313" key="11">
    <source>
        <dbReference type="EMBL" id="CAE0519638.1"/>
    </source>
</evidence>
<keyword evidence="3" id="KW-0479">Metal-binding</keyword>
<feature type="domain" description="RING-type" evidence="10">
    <location>
        <begin position="248"/>
        <end position="289"/>
    </location>
</feature>
<dbReference type="Pfam" id="PF02225">
    <property type="entry name" value="PA"/>
    <property type="match status" value="1"/>
</dbReference>
<dbReference type="EMBL" id="HBIQ01002522">
    <property type="protein sequence ID" value="CAE0519638.1"/>
    <property type="molecule type" value="Transcribed_RNA"/>
</dbReference>
<evidence type="ECO:0000256" key="2">
    <source>
        <dbReference type="ARBA" id="ARBA00022692"/>
    </source>
</evidence>
<evidence type="ECO:0000256" key="7">
    <source>
        <dbReference type="ARBA" id="ARBA00023136"/>
    </source>
</evidence>
<proteinExistence type="predicted"/>
<dbReference type="CDD" id="cd04818">
    <property type="entry name" value="PA_subtilisin_1"/>
    <property type="match status" value="1"/>
</dbReference>
<keyword evidence="2" id="KW-0812">Transmembrane</keyword>
<evidence type="ECO:0000256" key="9">
    <source>
        <dbReference type="SAM" id="MobiDB-lite"/>
    </source>
</evidence>
<sequence length="328" mass="35282">MPTVKIEPHVLIRVTGQKTPGQNAASAAEARARLAAESAASEKNCSNSHISSRSEGRAVLSDAESFELRGTASSFGTHLADLPSGVTGSLVLADPLDAASDLRNPNECKGKIVVSWRGGCSFVDKVRRVQATGALACIVVQTGGVWPFSMSDTVMAGGDVVLPSLMISQEDGEMLKLHIRGITTRSAMSQNEAAQSIPDVAAPCDNSNDTCTTSRNLVFTNRTTDARRDEPSSELVAHAICRDHRTSCAVCMEELVASTLAVKLPCSHLFHTECLRVWLSKQHTCPTCRAKLPTRAEREEKESDSTSRSWQDYPLPRPGTSLHSAMYT</sequence>
<dbReference type="Gene3D" id="3.50.30.30">
    <property type="match status" value="1"/>
</dbReference>
<reference evidence="11" key="1">
    <citation type="submission" date="2021-01" db="EMBL/GenBank/DDBJ databases">
        <authorList>
            <person name="Corre E."/>
            <person name="Pelletier E."/>
            <person name="Niang G."/>
            <person name="Scheremetjew M."/>
            <person name="Finn R."/>
            <person name="Kale V."/>
            <person name="Holt S."/>
            <person name="Cochrane G."/>
            <person name="Meng A."/>
            <person name="Brown T."/>
            <person name="Cohen L."/>
        </authorList>
    </citation>
    <scope>NUCLEOTIDE SEQUENCE</scope>
    <source>
        <strain evidence="11">SPMC142</strain>
    </source>
</reference>
<feature type="region of interest" description="Disordered" evidence="9">
    <location>
        <begin position="296"/>
        <end position="328"/>
    </location>
</feature>
<evidence type="ECO:0000256" key="3">
    <source>
        <dbReference type="ARBA" id="ARBA00022723"/>
    </source>
</evidence>
<dbReference type="GO" id="GO:0008270">
    <property type="term" value="F:zinc ion binding"/>
    <property type="evidence" value="ECO:0007669"/>
    <property type="project" value="UniProtKB-KW"/>
</dbReference>
<gene>
    <name evidence="11" type="ORF">SACU0126_LOCUS988</name>
</gene>
<dbReference type="Pfam" id="PF13639">
    <property type="entry name" value="zf-RING_2"/>
    <property type="match status" value="1"/>
</dbReference>
<name>A0A7S3RC64_9SPIT</name>
<keyword evidence="4 8" id="KW-0863">Zinc-finger</keyword>
<dbReference type="GO" id="GO:0016020">
    <property type="term" value="C:membrane"/>
    <property type="evidence" value="ECO:0007669"/>
    <property type="project" value="UniProtKB-SubCell"/>
</dbReference>
<feature type="compositionally biased region" description="Basic and acidic residues" evidence="9">
    <location>
        <begin position="296"/>
        <end position="305"/>
    </location>
</feature>
<dbReference type="PROSITE" id="PS50089">
    <property type="entry name" value="ZF_RING_2"/>
    <property type="match status" value="1"/>
</dbReference>
<dbReference type="Gene3D" id="3.30.40.10">
    <property type="entry name" value="Zinc/RING finger domain, C3HC4 (zinc finger)"/>
    <property type="match status" value="1"/>
</dbReference>
<dbReference type="SMART" id="SM00184">
    <property type="entry name" value="RING"/>
    <property type="match status" value="1"/>
</dbReference>
<organism evidence="11">
    <name type="scientific">Strombidinopsis acuminata</name>
    <dbReference type="NCBI Taxonomy" id="141414"/>
    <lineage>
        <taxon>Eukaryota</taxon>
        <taxon>Sar</taxon>
        <taxon>Alveolata</taxon>
        <taxon>Ciliophora</taxon>
        <taxon>Intramacronucleata</taxon>
        <taxon>Spirotrichea</taxon>
        <taxon>Choreotrichia</taxon>
        <taxon>Choreotrichida</taxon>
        <taxon>Strombidinopsidae</taxon>
        <taxon>Strombidinopsis</taxon>
    </lineage>
</organism>
<evidence type="ECO:0000256" key="4">
    <source>
        <dbReference type="ARBA" id="ARBA00022771"/>
    </source>
</evidence>
<dbReference type="InterPro" id="IPR046450">
    <property type="entry name" value="PA_dom_sf"/>
</dbReference>
<dbReference type="InterPro" id="IPR003137">
    <property type="entry name" value="PA_domain"/>
</dbReference>
<evidence type="ECO:0000256" key="6">
    <source>
        <dbReference type="ARBA" id="ARBA00022989"/>
    </source>
</evidence>
<evidence type="ECO:0000256" key="1">
    <source>
        <dbReference type="ARBA" id="ARBA00004370"/>
    </source>
</evidence>
<evidence type="ECO:0000259" key="10">
    <source>
        <dbReference type="PROSITE" id="PS50089"/>
    </source>
</evidence>
<accession>A0A7S3RC64</accession>
<keyword evidence="6" id="KW-1133">Transmembrane helix</keyword>
<dbReference type="SUPFAM" id="SSF57850">
    <property type="entry name" value="RING/U-box"/>
    <property type="match status" value="1"/>
</dbReference>
<dbReference type="SUPFAM" id="SSF52025">
    <property type="entry name" value="PA domain"/>
    <property type="match status" value="1"/>
</dbReference>
<protein>
    <recommendedName>
        <fullName evidence="10">RING-type domain-containing protein</fullName>
    </recommendedName>
</protein>
<keyword evidence="7" id="KW-0472">Membrane</keyword>
<evidence type="ECO:0000256" key="5">
    <source>
        <dbReference type="ARBA" id="ARBA00022833"/>
    </source>
</evidence>
<comment type="subcellular location">
    <subcellularLocation>
        <location evidence="1">Membrane</location>
    </subcellularLocation>
</comment>
<evidence type="ECO:0000256" key="8">
    <source>
        <dbReference type="PROSITE-ProRule" id="PRU00175"/>
    </source>
</evidence>